<comment type="caution">
    <text evidence="1">The sequence shown here is derived from an EMBL/GenBank/DDBJ whole genome shotgun (WGS) entry which is preliminary data.</text>
</comment>
<reference evidence="1" key="1">
    <citation type="journal article" date="2015" name="Nature">
        <title>Complex archaea that bridge the gap between prokaryotes and eukaryotes.</title>
        <authorList>
            <person name="Spang A."/>
            <person name="Saw J.H."/>
            <person name="Jorgensen S.L."/>
            <person name="Zaremba-Niedzwiedzka K."/>
            <person name="Martijn J."/>
            <person name="Lind A.E."/>
            <person name="van Eijk R."/>
            <person name="Schleper C."/>
            <person name="Guy L."/>
            <person name="Ettema T.J."/>
        </authorList>
    </citation>
    <scope>NUCLEOTIDE SEQUENCE</scope>
</reference>
<proteinExistence type="predicted"/>
<organism evidence="1">
    <name type="scientific">marine sediment metagenome</name>
    <dbReference type="NCBI Taxonomy" id="412755"/>
    <lineage>
        <taxon>unclassified sequences</taxon>
        <taxon>metagenomes</taxon>
        <taxon>ecological metagenomes</taxon>
    </lineage>
</organism>
<dbReference type="EMBL" id="LAZR01018685">
    <property type="protein sequence ID" value="KKL95396.1"/>
    <property type="molecule type" value="Genomic_DNA"/>
</dbReference>
<gene>
    <name evidence="1" type="ORF">LCGC14_1855010</name>
</gene>
<dbReference type="AlphaFoldDB" id="A0A0F9GXK0"/>
<protein>
    <submittedName>
        <fullName evidence="1">Uncharacterized protein</fullName>
    </submittedName>
</protein>
<evidence type="ECO:0000313" key="1">
    <source>
        <dbReference type="EMBL" id="KKL95396.1"/>
    </source>
</evidence>
<name>A0A0F9GXK0_9ZZZZ</name>
<sequence>MVEISTFKQDEPIISPMKKNRMPMCRLITPNETILFGNKKLKNIGKEPTITCELTTEFSEQKVLEKIQSEPWYPDYNKMRENIIERCKVEGKLPIKQCESRDHISEHLLIGTDTDAFDTLNATHFRTRYIANLVDKIYPKTKDKGDGYTQRFHARNMHYRMLSENLAIPTFIKGEGWQISRYTGSEKQWNNLKEGLTEARNAGLIPFKLMRDARVPFEVKPSDFIVGKARKDVFQPNVNLDLQMNKNFDLDIEVPQIIFYSEKSEMVYVLDELSKKYANVGYFLGRGQISTS</sequence>
<accession>A0A0F9GXK0</accession>